<keyword evidence="3 6" id="KW-0418">Kinase</keyword>
<name>A0A2P9ASD5_9HYPH</name>
<dbReference type="PANTHER" id="PTHR12358:SF54">
    <property type="entry name" value="SPHINGOSINE KINASE RELATED PROTEIN"/>
    <property type="match status" value="1"/>
</dbReference>
<dbReference type="SMART" id="SM00046">
    <property type="entry name" value="DAGKc"/>
    <property type="match status" value="1"/>
</dbReference>
<dbReference type="InterPro" id="IPR017438">
    <property type="entry name" value="ATP-NAD_kinase_N"/>
</dbReference>
<dbReference type="Proteomes" id="UP000245698">
    <property type="component" value="Unassembled WGS sequence"/>
</dbReference>
<evidence type="ECO:0000256" key="1">
    <source>
        <dbReference type="ARBA" id="ARBA00022679"/>
    </source>
</evidence>
<keyword evidence="7" id="KW-1185">Reference proteome</keyword>
<keyword evidence="4" id="KW-0067">ATP-binding</keyword>
<gene>
    <name evidence="6" type="ORF">BQ8482_380190</name>
</gene>
<dbReference type="SUPFAM" id="SSF111331">
    <property type="entry name" value="NAD kinase/diacylglycerol kinase-like"/>
    <property type="match status" value="1"/>
</dbReference>
<dbReference type="PROSITE" id="PS50146">
    <property type="entry name" value="DAGK"/>
    <property type="match status" value="1"/>
</dbReference>
<dbReference type="RefSeq" id="WP_123150607.1">
    <property type="nucleotide sequence ID" value="NZ_FUIG01000046.1"/>
</dbReference>
<keyword evidence="2" id="KW-0547">Nucleotide-binding</keyword>
<evidence type="ECO:0000256" key="3">
    <source>
        <dbReference type="ARBA" id="ARBA00022777"/>
    </source>
</evidence>
<feature type="domain" description="DAGKc" evidence="5">
    <location>
        <begin position="1"/>
        <end position="122"/>
    </location>
</feature>
<evidence type="ECO:0000256" key="2">
    <source>
        <dbReference type="ARBA" id="ARBA00022741"/>
    </source>
</evidence>
<organism evidence="6 7">
    <name type="scientific">Mesorhizobium delmotii</name>
    <dbReference type="NCBI Taxonomy" id="1631247"/>
    <lineage>
        <taxon>Bacteria</taxon>
        <taxon>Pseudomonadati</taxon>
        <taxon>Pseudomonadota</taxon>
        <taxon>Alphaproteobacteria</taxon>
        <taxon>Hyphomicrobiales</taxon>
        <taxon>Phyllobacteriaceae</taxon>
        <taxon>Mesorhizobium</taxon>
    </lineage>
</organism>
<dbReference type="InterPro" id="IPR001206">
    <property type="entry name" value="Diacylglycerol_kinase_cat_dom"/>
</dbReference>
<dbReference type="InterPro" id="IPR050187">
    <property type="entry name" value="Lipid_Phosphate_FormReg"/>
</dbReference>
<dbReference type="Pfam" id="PF19279">
    <property type="entry name" value="YegS_C"/>
    <property type="match status" value="1"/>
</dbReference>
<dbReference type="Pfam" id="PF00781">
    <property type="entry name" value="DAGK_cat"/>
    <property type="match status" value="1"/>
</dbReference>
<dbReference type="EMBL" id="FUIG01000046">
    <property type="protein sequence ID" value="SJM34007.1"/>
    <property type="molecule type" value="Genomic_DNA"/>
</dbReference>
<protein>
    <submittedName>
        <fullName evidence="6">Putative diacylglycerol kinase</fullName>
    </submittedName>
</protein>
<evidence type="ECO:0000313" key="6">
    <source>
        <dbReference type="EMBL" id="SJM34007.1"/>
    </source>
</evidence>
<dbReference type="PANTHER" id="PTHR12358">
    <property type="entry name" value="SPHINGOSINE KINASE"/>
    <property type="match status" value="1"/>
</dbReference>
<dbReference type="InterPro" id="IPR016064">
    <property type="entry name" value="NAD/diacylglycerol_kinase_sf"/>
</dbReference>
<sequence length="305" mass="33048">MDALLFHNPHAGSGDHSKRDMLAVLSHAGLRVTYCSTKGPDFEAMLKETADLVVVAGGDGTVRKVITGIADRGIPIAILPLGTANNLATSLGIGGDVRKHSAGWETGRRQRFDIGLATAPWGKRPFVEAVGCGIFAMAIGTKVDKEATREQKIQLGRDALLDILKKADPLDVDIDIDGVRVEGDLLAVEALNIGYIGSRLPFYPEANSGDRVFDVVSIRRDQRSDMLNWLVAPDQTVSPATAVHGRRLRIEYDGDTSLRIDDKLPDRPEKRSEIEAEVHGKPVEILLPVEAPRAPEAIKANQEEA</sequence>
<reference evidence="7" key="1">
    <citation type="submission" date="2016-12" db="EMBL/GenBank/DDBJ databases">
        <authorList>
            <person name="Brunel B."/>
        </authorList>
    </citation>
    <scope>NUCLEOTIDE SEQUENCE [LARGE SCALE GENOMIC DNA]</scope>
</reference>
<evidence type="ECO:0000256" key="4">
    <source>
        <dbReference type="ARBA" id="ARBA00022840"/>
    </source>
</evidence>
<dbReference type="Gene3D" id="2.60.200.40">
    <property type="match status" value="1"/>
</dbReference>
<keyword evidence="1" id="KW-0808">Transferase</keyword>
<dbReference type="GO" id="GO:0005524">
    <property type="term" value="F:ATP binding"/>
    <property type="evidence" value="ECO:0007669"/>
    <property type="project" value="UniProtKB-KW"/>
</dbReference>
<evidence type="ECO:0000313" key="7">
    <source>
        <dbReference type="Proteomes" id="UP000245698"/>
    </source>
</evidence>
<evidence type="ECO:0000259" key="5">
    <source>
        <dbReference type="PROSITE" id="PS50146"/>
    </source>
</evidence>
<proteinExistence type="predicted"/>
<accession>A0A2P9ASD5</accession>
<dbReference type="AlphaFoldDB" id="A0A2P9ASD5"/>
<dbReference type="InterPro" id="IPR045540">
    <property type="entry name" value="YegS/DAGK_C"/>
</dbReference>
<dbReference type="GO" id="GO:0016301">
    <property type="term" value="F:kinase activity"/>
    <property type="evidence" value="ECO:0007669"/>
    <property type="project" value="UniProtKB-KW"/>
</dbReference>
<dbReference type="Gene3D" id="3.40.50.10330">
    <property type="entry name" value="Probable inorganic polyphosphate/atp-NAD kinase, domain 1"/>
    <property type="match status" value="1"/>
</dbReference>